<dbReference type="PANTHER" id="PTHR47950:SF4">
    <property type="entry name" value="GERANIOL 8-HYDROXYLASE-LIKE"/>
    <property type="match status" value="1"/>
</dbReference>
<keyword evidence="8" id="KW-0732">Signal</keyword>
<evidence type="ECO:0008006" key="11">
    <source>
        <dbReference type="Google" id="ProtNLM"/>
    </source>
</evidence>
<evidence type="ECO:0000256" key="7">
    <source>
        <dbReference type="SAM" id="MobiDB-lite"/>
    </source>
</evidence>
<evidence type="ECO:0000256" key="4">
    <source>
        <dbReference type="ARBA" id="ARBA00023002"/>
    </source>
</evidence>
<dbReference type="InterPro" id="IPR001128">
    <property type="entry name" value="Cyt_P450"/>
</dbReference>
<feature type="signal peptide" evidence="8">
    <location>
        <begin position="1"/>
        <end position="22"/>
    </location>
</feature>
<gene>
    <name evidence="9" type="ORF">RHGRI_003904</name>
</gene>
<keyword evidence="4" id="KW-0560">Oxidoreductase</keyword>
<evidence type="ECO:0000256" key="1">
    <source>
        <dbReference type="ARBA" id="ARBA00010617"/>
    </source>
</evidence>
<sequence>MEFLSLILYLLLTITLLQILHSLLTRTTKTRSNLPPGPAPLPVVGNLLKLGDKPHKSLAELAKTHGPIMSLKLGRITTVVISSSALAKEVLQKQDLAFSTRSIPNALHAEEQYKYSVVWLPVSDRWRSLRKIMNSNIFSGNDLQTEYLHENLYISNDGSRLDANQNLRQQKVKELIAYAGKCCQDGVAVDIGSAAFTTSLNLLSNTVFSVDLAGLSQESAREFRDLATNITMEPGNPTWLIISLCLPRLTRKDLFVAGTDTTSSTIEWAMAELLHNPEILEKAKAELEQTIGKGKLIQESDISRLPLLAGNCERDNEDSPVGPILNPSQSRDGC</sequence>
<dbReference type="GO" id="GO:0016705">
    <property type="term" value="F:oxidoreductase activity, acting on paired donors, with incorporation or reduction of molecular oxygen"/>
    <property type="evidence" value="ECO:0007669"/>
    <property type="project" value="InterPro"/>
</dbReference>
<dbReference type="InterPro" id="IPR036396">
    <property type="entry name" value="Cyt_P450_sf"/>
</dbReference>
<keyword evidence="3" id="KW-0479">Metal-binding</keyword>
<name>A0AAV6L726_9ERIC</name>
<organism evidence="9 10">
    <name type="scientific">Rhododendron griersonianum</name>
    <dbReference type="NCBI Taxonomy" id="479676"/>
    <lineage>
        <taxon>Eukaryota</taxon>
        <taxon>Viridiplantae</taxon>
        <taxon>Streptophyta</taxon>
        <taxon>Embryophyta</taxon>
        <taxon>Tracheophyta</taxon>
        <taxon>Spermatophyta</taxon>
        <taxon>Magnoliopsida</taxon>
        <taxon>eudicotyledons</taxon>
        <taxon>Gunneridae</taxon>
        <taxon>Pentapetalae</taxon>
        <taxon>asterids</taxon>
        <taxon>Ericales</taxon>
        <taxon>Ericaceae</taxon>
        <taxon>Ericoideae</taxon>
        <taxon>Rhodoreae</taxon>
        <taxon>Rhododendron</taxon>
    </lineage>
</organism>
<reference evidence="9" key="1">
    <citation type="submission" date="2020-08" db="EMBL/GenBank/DDBJ databases">
        <title>Plant Genome Project.</title>
        <authorList>
            <person name="Zhang R.-G."/>
        </authorList>
    </citation>
    <scope>NUCLEOTIDE SEQUENCE</scope>
    <source>
        <strain evidence="9">WSP0</strain>
        <tissue evidence="9">Leaf</tissue>
    </source>
</reference>
<evidence type="ECO:0000256" key="3">
    <source>
        <dbReference type="ARBA" id="ARBA00022723"/>
    </source>
</evidence>
<dbReference type="GO" id="GO:0004497">
    <property type="term" value="F:monooxygenase activity"/>
    <property type="evidence" value="ECO:0007669"/>
    <property type="project" value="UniProtKB-KW"/>
</dbReference>
<dbReference type="Proteomes" id="UP000823749">
    <property type="component" value="Chromosome 2"/>
</dbReference>
<feature type="region of interest" description="Disordered" evidence="7">
    <location>
        <begin position="313"/>
        <end position="334"/>
    </location>
</feature>
<dbReference type="EMBL" id="JACTNZ010000002">
    <property type="protein sequence ID" value="KAG5560721.1"/>
    <property type="molecule type" value="Genomic_DNA"/>
</dbReference>
<comment type="caution">
    <text evidence="9">The sequence shown here is derived from an EMBL/GenBank/DDBJ whole genome shotgun (WGS) entry which is preliminary data.</text>
</comment>
<keyword evidence="10" id="KW-1185">Reference proteome</keyword>
<dbReference type="AlphaFoldDB" id="A0AAV6L726"/>
<evidence type="ECO:0000313" key="10">
    <source>
        <dbReference type="Proteomes" id="UP000823749"/>
    </source>
</evidence>
<accession>A0AAV6L726</accession>
<protein>
    <recommendedName>
        <fullName evidence="11">Cytochrome P450</fullName>
    </recommendedName>
</protein>
<dbReference type="GO" id="GO:0005506">
    <property type="term" value="F:iron ion binding"/>
    <property type="evidence" value="ECO:0007669"/>
    <property type="project" value="InterPro"/>
</dbReference>
<keyword evidence="2" id="KW-0349">Heme</keyword>
<dbReference type="Pfam" id="PF00067">
    <property type="entry name" value="p450"/>
    <property type="match status" value="2"/>
</dbReference>
<keyword evidence="5" id="KW-0408">Iron</keyword>
<feature type="chain" id="PRO_5043731004" description="Cytochrome P450" evidence="8">
    <location>
        <begin position="23"/>
        <end position="334"/>
    </location>
</feature>
<proteinExistence type="inferred from homology"/>
<evidence type="ECO:0000256" key="6">
    <source>
        <dbReference type="ARBA" id="ARBA00023033"/>
    </source>
</evidence>
<dbReference type="Gene3D" id="1.10.630.10">
    <property type="entry name" value="Cytochrome P450"/>
    <property type="match status" value="2"/>
</dbReference>
<dbReference type="PANTHER" id="PTHR47950">
    <property type="entry name" value="CYTOCHROME P450, FAMILY 76, SUBFAMILY C, POLYPEPTIDE 5-RELATED"/>
    <property type="match status" value="1"/>
</dbReference>
<evidence type="ECO:0000256" key="5">
    <source>
        <dbReference type="ARBA" id="ARBA00023004"/>
    </source>
</evidence>
<keyword evidence="6" id="KW-0503">Monooxygenase</keyword>
<evidence type="ECO:0000256" key="8">
    <source>
        <dbReference type="SAM" id="SignalP"/>
    </source>
</evidence>
<dbReference type="GO" id="GO:0020037">
    <property type="term" value="F:heme binding"/>
    <property type="evidence" value="ECO:0007669"/>
    <property type="project" value="InterPro"/>
</dbReference>
<comment type="similarity">
    <text evidence="1">Belongs to the cytochrome P450 family.</text>
</comment>
<dbReference type="SUPFAM" id="SSF48264">
    <property type="entry name" value="Cytochrome P450"/>
    <property type="match status" value="1"/>
</dbReference>
<evidence type="ECO:0000256" key="2">
    <source>
        <dbReference type="ARBA" id="ARBA00022617"/>
    </source>
</evidence>
<evidence type="ECO:0000313" key="9">
    <source>
        <dbReference type="EMBL" id="KAG5560721.1"/>
    </source>
</evidence>